<keyword evidence="1" id="KW-0812">Transmembrane</keyword>
<dbReference type="RefSeq" id="WP_106054302.1">
    <property type="nucleotide sequence ID" value="NZ_CALXOB010000017.1"/>
</dbReference>
<feature type="transmembrane region" description="Helical" evidence="1">
    <location>
        <begin position="20"/>
        <end position="38"/>
    </location>
</feature>
<proteinExistence type="predicted"/>
<dbReference type="Proteomes" id="UP000435649">
    <property type="component" value="Unassembled WGS sequence"/>
</dbReference>
<reference evidence="2 3" key="1">
    <citation type="submission" date="2019-08" db="EMBL/GenBank/DDBJ databases">
        <title>In-depth cultivation of the pig gut microbiome towards novel bacterial diversity and tailored functional studies.</title>
        <authorList>
            <person name="Wylensek D."/>
            <person name="Hitch T.C.A."/>
            <person name="Clavel T."/>
        </authorList>
    </citation>
    <scope>NUCLEOTIDE SEQUENCE [LARGE SCALE GENOMIC DNA]</scope>
    <source>
        <strain evidence="2 3">BBE-744-WT-12</strain>
    </source>
</reference>
<evidence type="ECO:0000256" key="1">
    <source>
        <dbReference type="SAM" id="Phobius"/>
    </source>
</evidence>
<sequence length="83" mass="9070">MGIVRSGKRRRQRGQAVLEYVILIVVVALAALFVLANFSDRLRSMVTGVTVTLGGEADDSSDKSSIEIVRELDKTGLDYNTNN</sequence>
<evidence type="ECO:0008006" key="4">
    <source>
        <dbReference type="Google" id="ProtNLM"/>
    </source>
</evidence>
<evidence type="ECO:0000313" key="2">
    <source>
        <dbReference type="EMBL" id="MST99003.1"/>
    </source>
</evidence>
<comment type="caution">
    <text evidence="2">The sequence shown here is derived from an EMBL/GenBank/DDBJ whole genome shotgun (WGS) entry which is preliminary data.</text>
</comment>
<keyword evidence="1" id="KW-0472">Membrane</keyword>
<name>A0A844G790_9BACT</name>
<keyword evidence="1" id="KW-1133">Transmembrane helix</keyword>
<dbReference type="AlphaFoldDB" id="A0A844G790"/>
<organism evidence="2 3">
    <name type="scientific">Victivallis lenta</name>
    <dbReference type="NCBI Taxonomy" id="2606640"/>
    <lineage>
        <taxon>Bacteria</taxon>
        <taxon>Pseudomonadati</taxon>
        <taxon>Lentisphaerota</taxon>
        <taxon>Lentisphaeria</taxon>
        <taxon>Victivallales</taxon>
        <taxon>Victivallaceae</taxon>
        <taxon>Victivallis</taxon>
    </lineage>
</organism>
<evidence type="ECO:0000313" key="3">
    <source>
        <dbReference type="Proteomes" id="UP000435649"/>
    </source>
</evidence>
<gene>
    <name evidence="2" type="ORF">FYJ85_18365</name>
</gene>
<protein>
    <recommendedName>
        <fullName evidence="4">Flp pilus assembly pilin Flp</fullName>
    </recommendedName>
</protein>
<accession>A0A844G790</accession>
<dbReference type="EMBL" id="VUNS01000027">
    <property type="protein sequence ID" value="MST99003.1"/>
    <property type="molecule type" value="Genomic_DNA"/>
</dbReference>
<keyword evidence="3" id="KW-1185">Reference proteome</keyword>